<dbReference type="EMBL" id="BAAAMR010000034">
    <property type="protein sequence ID" value="GAA2142684.1"/>
    <property type="molecule type" value="Genomic_DNA"/>
</dbReference>
<feature type="compositionally biased region" description="Basic and acidic residues" evidence="1">
    <location>
        <begin position="37"/>
        <end position="48"/>
    </location>
</feature>
<evidence type="ECO:0000313" key="3">
    <source>
        <dbReference type="Proteomes" id="UP001501020"/>
    </source>
</evidence>
<evidence type="ECO:0000313" key="2">
    <source>
        <dbReference type="EMBL" id="GAA2142684.1"/>
    </source>
</evidence>
<gene>
    <name evidence="2" type="ORF">GCM10009727_41070</name>
</gene>
<proteinExistence type="predicted"/>
<feature type="compositionally biased region" description="Gly residues" evidence="1">
    <location>
        <begin position="1"/>
        <end position="14"/>
    </location>
</feature>
<feature type="region of interest" description="Disordered" evidence="1">
    <location>
        <begin position="1"/>
        <end position="48"/>
    </location>
</feature>
<keyword evidence="3" id="KW-1185">Reference proteome</keyword>
<reference evidence="2 3" key="1">
    <citation type="journal article" date="2019" name="Int. J. Syst. Evol. Microbiol.">
        <title>The Global Catalogue of Microorganisms (GCM) 10K type strain sequencing project: providing services to taxonomists for standard genome sequencing and annotation.</title>
        <authorList>
            <consortium name="The Broad Institute Genomics Platform"/>
            <consortium name="The Broad Institute Genome Sequencing Center for Infectious Disease"/>
            <person name="Wu L."/>
            <person name="Ma J."/>
        </authorList>
    </citation>
    <scope>NUCLEOTIDE SEQUENCE [LARGE SCALE GENOMIC DNA]</scope>
    <source>
        <strain evidence="2 3">JCM 13850</strain>
    </source>
</reference>
<accession>A0ABN2ZIU9</accession>
<comment type="caution">
    <text evidence="2">The sequence shown here is derived from an EMBL/GenBank/DDBJ whole genome shotgun (WGS) entry which is preliminary data.</text>
</comment>
<sequence>MADEGQGGAGGGLHDSGQPCRNKARRVAGLGGVQRVGADRDTGMANRHEPCLPELRRFYETYVEGA</sequence>
<name>A0ABN2ZIU9_9ACTN</name>
<organism evidence="2 3">
    <name type="scientific">Actinomadura napierensis</name>
    <dbReference type="NCBI Taxonomy" id="267854"/>
    <lineage>
        <taxon>Bacteria</taxon>
        <taxon>Bacillati</taxon>
        <taxon>Actinomycetota</taxon>
        <taxon>Actinomycetes</taxon>
        <taxon>Streptosporangiales</taxon>
        <taxon>Thermomonosporaceae</taxon>
        <taxon>Actinomadura</taxon>
    </lineage>
</organism>
<protein>
    <submittedName>
        <fullName evidence="2">Uncharacterized protein</fullName>
    </submittedName>
</protein>
<dbReference type="Proteomes" id="UP001501020">
    <property type="component" value="Unassembled WGS sequence"/>
</dbReference>
<evidence type="ECO:0000256" key="1">
    <source>
        <dbReference type="SAM" id="MobiDB-lite"/>
    </source>
</evidence>